<dbReference type="STRING" id="1280837.A0A316V7L4"/>
<proteinExistence type="predicted"/>
<evidence type="ECO:0000313" key="4">
    <source>
        <dbReference type="EMBL" id="PWN33490.1"/>
    </source>
</evidence>
<dbReference type="PANTHER" id="PTHR28605:SF1">
    <property type="entry name" value="CHROMOSOME TRANSMISSION FIDELITY FACTOR 8"/>
    <property type="match status" value="1"/>
</dbReference>
<dbReference type="Proteomes" id="UP000245771">
    <property type="component" value="Unassembled WGS sequence"/>
</dbReference>
<name>A0A316V7L4_9BASI</name>
<feature type="non-terminal residue" evidence="4">
    <location>
        <position position="202"/>
    </location>
</feature>
<evidence type="ECO:0000256" key="1">
    <source>
        <dbReference type="ARBA" id="ARBA00004123"/>
    </source>
</evidence>
<dbReference type="OrthoDB" id="121932at2759"/>
<feature type="non-terminal residue" evidence="4">
    <location>
        <position position="1"/>
    </location>
</feature>
<dbReference type="PANTHER" id="PTHR28605">
    <property type="entry name" value="CTF8, CHROMOSOME TRANSMISSION FIDELITY FACTOR 8 HOMOLOG (S. CEREVISIAE)"/>
    <property type="match status" value="1"/>
</dbReference>
<dbReference type="GeneID" id="37017504"/>
<dbReference type="InParanoid" id="A0A316V7L4"/>
<protein>
    <recommendedName>
        <fullName evidence="6">Ctf8-domain-containing protein</fullName>
    </recommendedName>
</protein>
<feature type="region of interest" description="Disordered" evidence="3">
    <location>
        <begin position="76"/>
        <end position="150"/>
    </location>
</feature>
<dbReference type="EMBL" id="KZ819604">
    <property type="protein sequence ID" value="PWN33490.1"/>
    <property type="molecule type" value="Genomic_DNA"/>
</dbReference>
<reference evidence="4 5" key="1">
    <citation type="journal article" date="2018" name="Mol. Biol. Evol.">
        <title>Broad Genomic Sampling Reveals a Smut Pathogenic Ancestry of the Fungal Clade Ustilaginomycotina.</title>
        <authorList>
            <person name="Kijpornyongpan T."/>
            <person name="Mondo S.J."/>
            <person name="Barry K."/>
            <person name="Sandor L."/>
            <person name="Lee J."/>
            <person name="Lipzen A."/>
            <person name="Pangilinan J."/>
            <person name="LaButti K."/>
            <person name="Hainaut M."/>
            <person name="Henrissat B."/>
            <person name="Grigoriev I.V."/>
            <person name="Spatafora J.W."/>
            <person name="Aime M.C."/>
        </authorList>
    </citation>
    <scope>NUCLEOTIDE SEQUENCE [LARGE SCALE GENOMIC DNA]</scope>
    <source>
        <strain evidence="4 5">MCA 3882</strain>
    </source>
</reference>
<keyword evidence="5" id="KW-1185">Reference proteome</keyword>
<evidence type="ECO:0000256" key="3">
    <source>
        <dbReference type="SAM" id="MobiDB-lite"/>
    </source>
</evidence>
<gene>
    <name evidence="4" type="ORF">FA14DRAFT_104964</name>
</gene>
<sequence length="202" mass="22047">SHMPMPLVRLAPSNELVMIELQGSLEIDDADPKGGQALAKIEFHPGREDRPTLLISHHRLEGKIVSLTKPMAVLEKKQRSATNGEAAPLISLNGDRGDVPSSPTPIPLDSNDLDQPNSPTISRKRVCNGTDEERQCTSLDIPSSSPIPMKRIQGSEVDYSSPLPASKRRATGAGQTATYMEVVCIIRKKLLFSKRPEPVVRL</sequence>
<evidence type="ECO:0008006" key="6">
    <source>
        <dbReference type="Google" id="ProtNLM"/>
    </source>
</evidence>
<evidence type="ECO:0000313" key="5">
    <source>
        <dbReference type="Proteomes" id="UP000245771"/>
    </source>
</evidence>
<comment type="subcellular location">
    <subcellularLocation>
        <location evidence="1">Nucleus</location>
    </subcellularLocation>
</comment>
<accession>A0A316V7L4</accession>
<dbReference type="RefSeq" id="XP_025353792.1">
    <property type="nucleotide sequence ID" value="XM_025495723.1"/>
</dbReference>
<evidence type="ECO:0000256" key="2">
    <source>
        <dbReference type="ARBA" id="ARBA00023242"/>
    </source>
</evidence>
<feature type="compositionally biased region" description="Polar residues" evidence="3">
    <location>
        <begin position="136"/>
        <end position="146"/>
    </location>
</feature>
<keyword evidence="2" id="KW-0539">Nucleus</keyword>
<dbReference type="AlphaFoldDB" id="A0A316V7L4"/>
<dbReference type="GO" id="GO:0005634">
    <property type="term" value="C:nucleus"/>
    <property type="evidence" value="ECO:0007669"/>
    <property type="project" value="UniProtKB-SubCell"/>
</dbReference>
<organism evidence="4 5">
    <name type="scientific">Meira miltonrushii</name>
    <dbReference type="NCBI Taxonomy" id="1280837"/>
    <lineage>
        <taxon>Eukaryota</taxon>
        <taxon>Fungi</taxon>
        <taxon>Dikarya</taxon>
        <taxon>Basidiomycota</taxon>
        <taxon>Ustilaginomycotina</taxon>
        <taxon>Exobasidiomycetes</taxon>
        <taxon>Exobasidiales</taxon>
        <taxon>Brachybasidiaceae</taxon>
        <taxon>Meira</taxon>
    </lineage>
</organism>